<evidence type="ECO:0000313" key="5">
    <source>
        <dbReference type="EMBL" id="MDR5690645.1"/>
    </source>
</evidence>
<dbReference type="Gene3D" id="3.40.50.300">
    <property type="entry name" value="P-loop containing nucleotide triphosphate hydrolases"/>
    <property type="match status" value="1"/>
</dbReference>
<dbReference type="SUPFAM" id="SSF46894">
    <property type="entry name" value="C-terminal effector domain of the bipartite response regulators"/>
    <property type="match status" value="1"/>
</dbReference>
<organism evidence="5 6">
    <name type="scientific">Agromyces indicus</name>
    <dbReference type="NCBI Taxonomy" id="758919"/>
    <lineage>
        <taxon>Bacteria</taxon>
        <taxon>Bacillati</taxon>
        <taxon>Actinomycetota</taxon>
        <taxon>Actinomycetes</taxon>
        <taxon>Micrococcales</taxon>
        <taxon>Microbacteriaceae</taxon>
        <taxon>Agromyces</taxon>
    </lineage>
</organism>
<dbReference type="CDD" id="cd06170">
    <property type="entry name" value="LuxR_C_like"/>
    <property type="match status" value="1"/>
</dbReference>
<evidence type="ECO:0000259" key="4">
    <source>
        <dbReference type="PROSITE" id="PS50043"/>
    </source>
</evidence>
<dbReference type="Gene3D" id="1.25.40.10">
    <property type="entry name" value="Tetratricopeptide repeat domain"/>
    <property type="match status" value="1"/>
</dbReference>
<proteinExistence type="predicted"/>
<comment type="caution">
    <text evidence="5">The sequence shown here is derived from an EMBL/GenBank/DDBJ whole genome shotgun (WGS) entry which is preliminary data.</text>
</comment>
<dbReference type="RefSeq" id="WP_310519373.1">
    <property type="nucleotide sequence ID" value="NZ_BAABBS010000001.1"/>
</dbReference>
<reference evidence="6" key="1">
    <citation type="submission" date="2023-07" db="EMBL/GenBank/DDBJ databases">
        <title>Description of three actinobacteria isolated from air of manufacturing shop in a pharmaceutical factory.</title>
        <authorList>
            <person name="Zhang D.-F."/>
        </authorList>
    </citation>
    <scope>NUCLEOTIDE SEQUENCE [LARGE SCALE GENOMIC DNA]</scope>
    <source>
        <strain evidence="6">CCTCC AB 2011122</strain>
    </source>
</reference>
<dbReference type="Pfam" id="PF25873">
    <property type="entry name" value="WHD_MalT"/>
    <property type="match status" value="1"/>
</dbReference>
<dbReference type="PANTHER" id="PTHR44688:SF16">
    <property type="entry name" value="DNA-BINDING TRANSCRIPTIONAL ACTIVATOR DEVR_DOSR"/>
    <property type="match status" value="1"/>
</dbReference>
<evidence type="ECO:0000256" key="1">
    <source>
        <dbReference type="ARBA" id="ARBA00023015"/>
    </source>
</evidence>
<keyword evidence="6" id="KW-1185">Reference proteome</keyword>
<keyword evidence="1" id="KW-0805">Transcription regulation</keyword>
<dbReference type="Pfam" id="PF00196">
    <property type="entry name" value="GerE"/>
    <property type="match status" value="1"/>
</dbReference>
<keyword evidence="3" id="KW-0804">Transcription</keyword>
<dbReference type="InterPro" id="IPR036388">
    <property type="entry name" value="WH-like_DNA-bd_sf"/>
</dbReference>
<dbReference type="InterPro" id="IPR027417">
    <property type="entry name" value="P-loop_NTPase"/>
</dbReference>
<name>A0ABU1FH82_9MICO</name>
<dbReference type="PROSITE" id="PS50043">
    <property type="entry name" value="HTH_LUXR_2"/>
    <property type="match status" value="1"/>
</dbReference>
<feature type="domain" description="HTH luxR-type" evidence="4">
    <location>
        <begin position="675"/>
        <end position="740"/>
    </location>
</feature>
<gene>
    <name evidence="5" type="ORF">RH861_01060</name>
</gene>
<evidence type="ECO:0000256" key="3">
    <source>
        <dbReference type="ARBA" id="ARBA00023163"/>
    </source>
</evidence>
<dbReference type="InterPro" id="IPR016032">
    <property type="entry name" value="Sig_transdc_resp-reg_C-effctor"/>
</dbReference>
<dbReference type="SUPFAM" id="SSF52540">
    <property type="entry name" value="P-loop containing nucleoside triphosphate hydrolases"/>
    <property type="match status" value="1"/>
</dbReference>
<dbReference type="SUPFAM" id="SSF48452">
    <property type="entry name" value="TPR-like"/>
    <property type="match status" value="1"/>
</dbReference>
<keyword evidence="2" id="KW-0238">DNA-binding</keyword>
<dbReference type="Gene3D" id="1.10.10.10">
    <property type="entry name" value="Winged helix-like DNA-binding domain superfamily/Winged helix DNA-binding domain"/>
    <property type="match status" value="1"/>
</dbReference>
<dbReference type="InterPro" id="IPR011990">
    <property type="entry name" value="TPR-like_helical_dom_sf"/>
</dbReference>
<dbReference type="Proteomes" id="UP001260072">
    <property type="component" value="Unassembled WGS sequence"/>
</dbReference>
<evidence type="ECO:0000256" key="2">
    <source>
        <dbReference type="ARBA" id="ARBA00023125"/>
    </source>
</evidence>
<protein>
    <submittedName>
        <fullName evidence="5">LuxR C-terminal-related transcriptional regulator</fullName>
    </submittedName>
</protein>
<dbReference type="PANTHER" id="PTHR44688">
    <property type="entry name" value="DNA-BINDING TRANSCRIPTIONAL ACTIVATOR DEVR_DOSR"/>
    <property type="match status" value="1"/>
</dbReference>
<accession>A0ABU1FH82</accession>
<dbReference type="SMART" id="SM00421">
    <property type="entry name" value="HTH_LUXR"/>
    <property type="match status" value="1"/>
</dbReference>
<evidence type="ECO:0000313" key="6">
    <source>
        <dbReference type="Proteomes" id="UP001260072"/>
    </source>
</evidence>
<dbReference type="EMBL" id="JAVKGS010000001">
    <property type="protein sequence ID" value="MDR5690645.1"/>
    <property type="molecule type" value="Genomic_DNA"/>
</dbReference>
<dbReference type="InterPro" id="IPR059106">
    <property type="entry name" value="WHD_MalT"/>
</dbReference>
<sequence length="744" mass="80322">MGGNVGDDIPGRGYDELMLEAKTTATALRPSGVSRRHLIDSARRSGARVVSVVAPAGYGKSTLLAEWAGTDDRPVAWASVDRLDDDPAALLTLLAAAVARVFPSATRLVDEMRGLGPASLGRSAPLLGAALAAASQSFVLMIDDLQEADSPACRDVLDVVVAGVPAGSQVVFASRHQPVNLARRRAAGDLFEIGVQDLRLDASGARAIFGDAEVEITDEELAHVVRRCEGWPTGLFLAATISRGDTSGWSITGDDRFVADYLYEECLTAHPEVMRSFLRRTAILDQLSGPVCDHLLDDTGSSDRLREIESLGLFLIPLDRRRGVFRYHALFREFLLGELDRRDGPMVESLHRRAADWNERHGSPGQAIEHLLAIGDKDRSVHLVTQLALPTYQEGRVAVVGRWMSELGDEAIIGYPPLAVLAAWTALLTGDSSGAERWASIVETCAYDGEAADDQPTFESGRAMLRAAMCADGAERALSDAEFGAASEPSWSPWRDQALHLVGAVRLLVGDHDGARSAFIEATAQAESMGNADSIVLSEAELAAMDMDDNAWSDAERHVDAALHAIDAHHMEGYLTTGLALATAARAAVHRGDSDDARRLLARGMRARAQTTHTMPYLAIKVRLHLARAFIPLGERTSAMHLIREMEEILGRRPNLGLLGGQVAEFRRRVGTAQRLDGAVPLSPAELRLLPYLQTHLTVREIADRLFISRNTASSEVGSIYRKLGATTRSEAVARAIAMGFLGD</sequence>
<dbReference type="InterPro" id="IPR000792">
    <property type="entry name" value="Tscrpt_reg_LuxR_C"/>
</dbReference>